<evidence type="ECO:0000259" key="2">
    <source>
        <dbReference type="PROSITE" id="PS50835"/>
    </source>
</evidence>
<dbReference type="InterPro" id="IPR013106">
    <property type="entry name" value="Ig_V-set"/>
</dbReference>
<dbReference type="InterPro" id="IPR036179">
    <property type="entry name" value="Ig-like_dom_sf"/>
</dbReference>
<dbReference type="CDD" id="cd00099">
    <property type="entry name" value="IgV"/>
    <property type="match status" value="1"/>
</dbReference>
<organism evidence="3 4">
    <name type="scientific">Ophiophagus hannah</name>
    <name type="common">King cobra</name>
    <name type="synonym">Naja hannah</name>
    <dbReference type="NCBI Taxonomy" id="8665"/>
    <lineage>
        <taxon>Eukaryota</taxon>
        <taxon>Metazoa</taxon>
        <taxon>Chordata</taxon>
        <taxon>Craniata</taxon>
        <taxon>Vertebrata</taxon>
        <taxon>Euteleostomi</taxon>
        <taxon>Lepidosauria</taxon>
        <taxon>Squamata</taxon>
        <taxon>Bifurcata</taxon>
        <taxon>Unidentata</taxon>
        <taxon>Episquamata</taxon>
        <taxon>Toxicofera</taxon>
        <taxon>Serpentes</taxon>
        <taxon>Colubroidea</taxon>
        <taxon>Elapidae</taxon>
        <taxon>Elapinae</taxon>
        <taxon>Ophiophagus</taxon>
    </lineage>
</organism>
<dbReference type="SUPFAM" id="SSF48726">
    <property type="entry name" value="Immunoglobulin"/>
    <property type="match status" value="3"/>
</dbReference>
<dbReference type="PANTHER" id="PTHR14334">
    <property type="entry name" value="B-CELL ANTIGEN RECEPTOR COMPLEX-ASSOCIATED PROTEIN"/>
    <property type="match status" value="1"/>
</dbReference>
<dbReference type="Pfam" id="PF07679">
    <property type="entry name" value="I-set"/>
    <property type="match status" value="1"/>
</dbReference>
<dbReference type="SMART" id="SM00406">
    <property type="entry name" value="IGv"/>
    <property type="match status" value="3"/>
</dbReference>
<gene>
    <name evidence="3" type="ORF">L345_13812</name>
</gene>
<proteinExistence type="predicted"/>
<dbReference type="AlphaFoldDB" id="V8NEP5"/>
<evidence type="ECO:0000256" key="1">
    <source>
        <dbReference type="ARBA" id="ARBA00023319"/>
    </source>
</evidence>
<feature type="domain" description="Ig-like" evidence="2">
    <location>
        <begin position="278"/>
        <end position="371"/>
    </location>
</feature>
<name>V8NEP5_OPHHA</name>
<protein>
    <recommendedName>
        <fullName evidence="2">Ig-like domain-containing protein</fullName>
    </recommendedName>
</protein>
<dbReference type="InterPro" id="IPR003598">
    <property type="entry name" value="Ig_sub2"/>
</dbReference>
<dbReference type="InterPro" id="IPR013783">
    <property type="entry name" value="Ig-like_fold"/>
</dbReference>
<dbReference type="EMBL" id="AZIM01004663">
    <property type="protein sequence ID" value="ETE60446.1"/>
    <property type="molecule type" value="Genomic_DNA"/>
</dbReference>
<dbReference type="Pfam" id="PF13927">
    <property type="entry name" value="Ig_3"/>
    <property type="match status" value="2"/>
</dbReference>
<dbReference type="Proteomes" id="UP000018936">
    <property type="component" value="Unassembled WGS sequence"/>
</dbReference>
<dbReference type="Gene3D" id="2.60.40.10">
    <property type="entry name" value="Immunoglobulins"/>
    <property type="match status" value="3"/>
</dbReference>
<accession>V8NEP5</accession>
<dbReference type="GO" id="GO:0050853">
    <property type="term" value="P:B cell receptor signaling pathway"/>
    <property type="evidence" value="ECO:0007669"/>
    <property type="project" value="TreeGrafter"/>
</dbReference>
<comment type="caution">
    <text evidence="3">The sequence shown here is derived from an EMBL/GenBank/DDBJ whole genome shotgun (WGS) entry which is preliminary data.</text>
</comment>
<dbReference type="PROSITE" id="PS50835">
    <property type="entry name" value="IG_LIKE"/>
    <property type="match status" value="3"/>
</dbReference>
<dbReference type="OrthoDB" id="6353782at2759"/>
<dbReference type="InterPro" id="IPR013098">
    <property type="entry name" value="Ig_I-set"/>
</dbReference>
<dbReference type="SMART" id="SM00408">
    <property type="entry name" value="IGc2"/>
    <property type="match status" value="3"/>
</dbReference>
<dbReference type="GO" id="GO:0030183">
    <property type="term" value="P:B cell differentiation"/>
    <property type="evidence" value="ECO:0007669"/>
    <property type="project" value="TreeGrafter"/>
</dbReference>
<keyword evidence="4" id="KW-1185">Reference proteome</keyword>
<reference evidence="3 4" key="1">
    <citation type="journal article" date="2013" name="Proc. Natl. Acad. Sci. U.S.A.">
        <title>The king cobra genome reveals dynamic gene evolution and adaptation in the snake venom system.</title>
        <authorList>
            <person name="Vonk F.J."/>
            <person name="Casewell N.R."/>
            <person name="Henkel C.V."/>
            <person name="Heimberg A.M."/>
            <person name="Jansen H.J."/>
            <person name="McCleary R.J."/>
            <person name="Kerkkamp H.M."/>
            <person name="Vos R.A."/>
            <person name="Guerreiro I."/>
            <person name="Calvete J.J."/>
            <person name="Wuster W."/>
            <person name="Woods A.E."/>
            <person name="Logan J.M."/>
            <person name="Harrison R.A."/>
            <person name="Castoe T.A."/>
            <person name="de Koning A.P."/>
            <person name="Pollock D.D."/>
            <person name="Yandell M."/>
            <person name="Calderon D."/>
            <person name="Renjifo C."/>
            <person name="Currier R.B."/>
            <person name="Salgado D."/>
            <person name="Pla D."/>
            <person name="Sanz L."/>
            <person name="Hyder A.S."/>
            <person name="Ribeiro J.M."/>
            <person name="Arntzen J.W."/>
            <person name="van den Thillart G.E."/>
            <person name="Boetzer M."/>
            <person name="Pirovano W."/>
            <person name="Dirks R.P."/>
            <person name="Spaink H.P."/>
            <person name="Duboule D."/>
            <person name="McGlinn E."/>
            <person name="Kini R.M."/>
            <person name="Richardson M.K."/>
        </authorList>
    </citation>
    <scope>NUCLEOTIDE SEQUENCE</scope>
    <source>
        <tissue evidence="3">Blood</tissue>
    </source>
</reference>
<dbReference type="GO" id="GO:0009897">
    <property type="term" value="C:external side of plasma membrane"/>
    <property type="evidence" value="ECO:0007669"/>
    <property type="project" value="TreeGrafter"/>
</dbReference>
<feature type="domain" description="Ig-like" evidence="2">
    <location>
        <begin position="87"/>
        <end position="183"/>
    </location>
</feature>
<dbReference type="GO" id="GO:0019815">
    <property type="term" value="C:B cell receptor complex"/>
    <property type="evidence" value="ECO:0007669"/>
    <property type="project" value="TreeGrafter"/>
</dbReference>
<sequence length="445" mass="49317">MQNSLAFYPKYLLFITTPEHNASNEIKSKCKPQKVKYERSSGVVKSNYSKFSSRRCSRSNMALASTGCRVSASHPGSTGNQEASGSPSYSVIQTPLFLNASEGSDVTLNCKVEGNISSRWFVNWMKMGGKEKIKNSNQVFVFKNETDKSSILTLKSVAAADSGIYHCAIGYLKVLKNGSTNVTIWEKPNITVYQMPPYVSKKAGANLSITCNFSRVANVNLMDVTWYKDNQEFPRVQNSEKLKQKVILKLLNVDVKDSGNYVCVIRIGNRTGSGNGTPANLLVIQSPSFIQSTEGENLTMDCKVQGKETKHLHRVSWYKVASDGQKSLMTHGTGVLKDRASLFLRNIKQEDSGNYTCEVDRYGQGNGTRVTILGASESPLEAEPTVAKEAEKHTLTKQTSDVTYADIRFHKREAQPDTEVVYAEVRLGTKRPEHRDRGTQPAGLH</sequence>
<evidence type="ECO:0000313" key="4">
    <source>
        <dbReference type="Proteomes" id="UP000018936"/>
    </source>
</evidence>
<dbReference type="PANTHER" id="PTHR14334:SF2">
    <property type="entry name" value="B-CELL ANTIGEN RECEPTOR COMPLEX-ASSOCIATED PROTEIN BETA CHAIN"/>
    <property type="match status" value="1"/>
</dbReference>
<evidence type="ECO:0000313" key="3">
    <source>
        <dbReference type="EMBL" id="ETE60446.1"/>
    </source>
</evidence>
<keyword evidence="1" id="KW-0393">Immunoglobulin domain</keyword>
<feature type="domain" description="Ig-like" evidence="2">
    <location>
        <begin position="188"/>
        <end position="265"/>
    </location>
</feature>
<dbReference type="InterPro" id="IPR007110">
    <property type="entry name" value="Ig-like_dom"/>
</dbReference>
<feature type="non-terminal residue" evidence="3">
    <location>
        <position position="1"/>
    </location>
</feature>
<dbReference type="InterPro" id="IPR003599">
    <property type="entry name" value="Ig_sub"/>
</dbReference>
<dbReference type="SMART" id="SM00409">
    <property type="entry name" value="IG"/>
    <property type="match status" value="3"/>
</dbReference>